<feature type="transmembrane region" description="Helical" evidence="1">
    <location>
        <begin position="41"/>
        <end position="71"/>
    </location>
</feature>
<organism evidence="2 3">
    <name type="scientific">Prosthecobacter debontii</name>
    <dbReference type="NCBI Taxonomy" id="48467"/>
    <lineage>
        <taxon>Bacteria</taxon>
        <taxon>Pseudomonadati</taxon>
        <taxon>Verrucomicrobiota</taxon>
        <taxon>Verrucomicrobiia</taxon>
        <taxon>Verrucomicrobiales</taxon>
        <taxon>Verrucomicrobiaceae</taxon>
        <taxon>Prosthecobacter</taxon>
    </lineage>
</organism>
<evidence type="ECO:0000256" key="1">
    <source>
        <dbReference type="SAM" id="Phobius"/>
    </source>
</evidence>
<gene>
    <name evidence="2" type="ORF">SAMN02745166_02278</name>
</gene>
<keyword evidence="1" id="KW-0472">Membrane</keyword>
<accession>A0A1T4XZZ7</accession>
<dbReference type="Proteomes" id="UP000190774">
    <property type="component" value="Unassembled WGS sequence"/>
</dbReference>
<evidence type="ECO:0000313" key="3">
    <source>
        <dbReference type="Proteomes" id="UP000190774"/>
    </source>
</evidence>
<dbReference type="STRING" id="48467.SAMN02745166_02278"/>
<name>A0A1T4XZZ7_9BACT</name>
<evidence type="ECO:0000313" key="2">
    <source>
        <dbReference type="EMBL" id="SKA95119.1"/>
    </source>
</evidence>
<keyword evidence="3" id="KW-1185">Reference proteome</keyword>
<protein>
    <submittedName>
        <fullName evidence="2">Uncharacterized protein</fullName>
    </submittedName>
</protein>
<reference evidence="3" key="1">
    <citation type="submission" date="2017-02" db="EMBL/GenBank/DDBJ databases">
        <authorList>
            <person name="Varghese N."/>
            <person name="Submissions S."/>
        </authorList>
    </citation>
    <scope>NUCLEOTIDE SEQUENCE [LARGE SCALE GENOMIC DNA]</scope>
    <source>
        <strain evidence="3">ATCC 700200</strain>
    </source>
</reference>
<keyword evidence="1" id="KW-0812">Transmembrane</keyword>
<dbReference type="EMBL" id="FUYE01000006">
    <property type="protein sequence ID" value="SKA95119.1"/>
    <property type="molecule type" value="Genomic_DNA"/>
</dbReference>
<dbReference type="AlphaFoldDB" id="A0A1T4XZZ7"/>
<proteinExistence type="predicted"/>
<sequence>MSLSCKRPSLPRHLTGVFHLGSGILARMANIPTGKISKWRIGLAIFIVALVFSPIWFPVVYLISLVTVVGYTTPRSNTPFPEAHQRAINSFVESKGFGVNRLVNGSKYWGELSVHFEGSTHWKESICLLGLTPEYGDRYFTGRVPKKEALLEATHRPLTSEETAAVAKLRAGEPWVKLAVPPNPHEDTTDQVRVIAPLLAQQSCLECHQVKEGTLLGALDYLFHQSKNQTEDAEETSP</sequence>
<keyword evidence="1" id="KW-1133">Transmembrane helix</keyword>